<sequence length="585" mass="67530">MNISDLDCPQYVCFDSEAFQRELLDSSVLSSDSLEENAQDNTENSALIPEDLSSDMTSNYKKELDISEHQEPSYLETTSSMGKDDSSCISFNSYANEKENFPINCVKMMPTKGKSSAPKVTVPKPFRFETDSRIKNKPVDITNYDEKDFASKLRQNAVKQTGINQTNRVTKVKPFNLTQSQKRKHEGSEYVPLAEQVSAYQQKDPKRYHGASHKEFQPQEHWEPPPLTAKSPNFQSGKRRRIVTAVSQEDQELEEIKKYKFHAQPMDPKIYKGPSGNKIKSKYKTKAALQHQRKKSEKKYEFRARPVPKEILNGPIGLNEKTIIPVTKPVAPAFTTDNRLEKRKIMDQERKEKELEQKKELSKASRPAPLKAPSAPHTHRMTEVQPFSFDKADKERFSQKEMKIQKEIEEESKPFVFRAQMMPLPEPSSLPAVPKKPPTQPEPFNFLLDSRSSRHNSFSVEQNVSFKAQPATVLKKEPFVPEKPSKQSIEIEEFHLFTDKRASERLRLKEIKDAEEREKEKALQIQKALEEERERLELKKLRSDIVHKAKPIKHFKPVEIKPSSVPLTQPLSPEFKTDKRLRSRQ</sequence>
<comment type="caution">
    <text evidence="8">The sequence shown here is derived from an EMBL/GenBank/DDBJ whole genome shotgun (WGS) entry which is preliminary data.</text>
</comment>
<organism evidence="8 9">
    <name type="scientific">Nephila pilipes</name>
    <name type="common">Giant wood spider</name>
    <name type="synonym">Nephila maculata</name>
    <dbReference type="NCBI Taxonomy" id="299642"/>
    <lineage>
        <taxon>Eukaryota</taxon>
        <taxon>Metazoa</taxon>
        <taxon>Ecdysozoa</taxon>
        <taxon>Arthropoda</taxon>
        <taxon>Chelicerata</taxon>
        <taxon>Arachnida</taxon>
        <taxon>Araneae</taxon>
        <taxon>Araneomorphae</taxon>
        <taxon>Entelegynae</taxon>
        <taxon>Araneoidea</taxon>
        <taxon>Nephilidae</taxon>
        <taxon>Nephila</taxon>
    </lineage>
</organism>
<dbReference type="EMBL" id="BMAW01031503">
    <property type="protein sequence ID" value="GFU21440.1"/>
    <property type="molecule type" value="Genomic_DNA"/>
</dbReference>
<feature type="compositionally biased region" description="Basic and acidic residues" evidence="6">
    <location>
        <begin position="575"/>
        <end position="585"/>
    </location>
</feature>
<evidence type="ECO:0000313" key="9">
    <source>
        <dbReference type="Proteomes" id="UP000887013"/>
    </source>
</evidence>
<feature type="domain" description="TPX2 C-terminal" evidence="7">
    <location>
        <begin position="494"/>
        <end position="568"/>
    </location>
</feature>
<feature type="region of interest" description="Disordered" evidence="6">
    <location>
        <begin position="559"/>
        <end position="585"/>
    </location>
</feature>
<feature type="compositionally biased region" description="Basic and acidic residues" evidence="6">
    <location>
        <begin position="338"/>
        <end position="363"/>
    </location>
</feature>
<keyword evidence="5" id="KW-0175">Coiled coil</keyword>
<feature type="region of interest" description="Disordered" evidence="6">
    <location>
        <begin position="335"/>
        <end position="392"/>
    </location>
</feature>
<comment type="similarity">
    <text evidence="2">Belongs to the TPX2 family.</text>
</comment>
<dbReference type="InterPro" id="IPR027329">
    <property type="entry name" value="TPX2_C"/>
</dbReference>
<evidence type="ECO:0000256" key="4">
    <source>
        <dbReference type="ARBA" id="ARBA00023212"/>
    </source>
</evidence>
<dbReference type="GO" id="GO:0005874">
    <property type="term" value="C:microtubule"/>
    <property type="evidence" value="ECO:0007669"/>
    <property type="project" value="InterPro"/>
</dbReference>
<evidence type="ECO:0000256" key="1">
    <source>
        <dbReference type="ARBA" id="ARBA00004245"/>
    </source>
</evidence>
<keyword evidence="3" id="KW-0963">Cytoplasm</keyword>
<accession>A0A8X6QEV7</accession>
<feature type="compositionally biased region" description="Basic residues" evidence="6">
    <location>
        <begin position="279"/>
        <end position="297"/>
    </location>
</feature>
<keyword evidence="4" id="KW-0206">Cytoskeleton</keyword>
<dbReference type="OrthoDB" id="1684416at2759"/>
<dbReference type="Proteomes" id="UP000887013">
    <property type="component" value="Unassembled WGS sequence"/>
</dbReference>
<comment type="subcellular location">
    <subcellularLocation>
        <location evidence="1">Cytoplasm</location>
        <location evidence="1">Cytoskeleton</location>
    </subcellularLocation>
</comment>
<feature type="region of interest" description="Disordered" evidence="6">
    <location>
        <begin position="31"/>
        <end position="54"/>
    </location>
</feature>
<keyword evidence="9" id="KW-1185">Reference proteome</keyword>
<dbReference type="PANTHER" id="PTHR14326">
    <property type="entry name" value="TARGETING PROTEIN FOR XKLP2"/>
    <property type="match status" value="1"/>
</dbReference>
<protein>
    <submittedName>
        <fullName evidence="8">Targeting protein for Xklp2-A</fullName>
    </submittedName>
</protein>
<evidence type="ECO:0000313" key="8">
    <source>
        <dbReference type="EMBL" id="GFU21440.1"/>
    </source>
</evidence>
<evidence type="ECO:0000256" key="3">
    <source>
        <dbReference type="ARBA" id="ARBA00022490"/>
    </source>
</evidence>
<evidence type="ECO:0000256" key="2">
    <source>
        <dbReference type="ARBA" id="ARBA00005885"/>
    </source>
</evidence>
<dbReference type="GO" id="GO:0005819">
    <property type="term" value="C:spindle"/>
    <property type="evidence" value="ECO:0007669"/>
    <property type="project" value="InterPro"/>
</dbReference>
<reference evidence="8" key="1">
    <citation type="submission" date="2020-08" db="EMBL/GenBank/DDBJ databases">
        <title>Multicomponent nature underlies the extraordinary mechanical properties of spider dragline silk.</title>
        <authorList>
            <person name="Kono N."/>
            <person name="Nakamura H."/>
            <person name="Mori M."/>
            <person name="Yoshida Y."/>
            <person name="Ohtoshi R."/>
            <person name="Malay A.D."/>
            <person name="Moran D.A.P."/>
            <person name="Tomita M."/>
            <person name="Numata K."/>
            <person name="Arakawa K."/>
        </authorList>
    </citation>
    <scope>NUCLEOTIDE SEQUENCE</scope>
</reference>
<proteinExistence type="inferred from homology"/>
<evidence type="ECO:0000256" key="6">
    <source>
        <dbReference type="SAM" id="MobiDB-lite"/>
    </source>
</evidence>
<dbReference type="InterPro" id="IPR009675">
    <property type="entry name" value="TPX2_fam"/>
</dbReference>
<feature type="domain" description="TPX2 C-terminal" evidence="7">
    <location>
        <begin position="333"/>
        <end position="365"/>
    </location>
</feature>
<feature type="region of interest" description="Disordered" evidence="6">
    <location>
        <begin position="217"/>
        <end position="239"/>
    </location>
</feature>
<evidence type="ECO:0000256" key="5">
    <source>
        <dbReference type="SAM" id="Coils"/>
    </source>
</evidence>
<feature type="compositionally biased region" description="Pro residues" evidence="6">
    <location>
        <begin position="426"/>
        <end position="441"/>
    </location>
</feature>
<feature type="region of interest" description="Disordered" evidence="6">
    <location>
        <begin position="426"/>
        <end position="449"/>
    </location>
</feature>
<feature type="coiled-coil region" evidence="5">
    <location>
        <begin position="511"/>
        <end position="539"/>
    </location>
</feature>
<gene>
    <name evidence="8" type="primary">tpx2-a</name>
    <name evidence="8" type="ORF">NPIL_475451</name>
</gene>
<dbReference type="Pfam" id="PF06886">
    <property type="entry name" value="TPX2"/>
    <property type="match status" value="2"/>
</dbReference>
<evidence type="ECO:0000259" key="7">
    <source>
        <dbReference type="Pfam" id="PF06886"/>
    </source>
</evidence>
<feature type="region of interest" description="Disordered" evidence="6">
    <location>
        <begin position="266"/>
        <end position="302"/>
    </location>
</feature>
<dbReference type="GO" id="GO:0060236">
    <property type="term" value="P:regulation of mitotic spindle organization"/>
    <property type="evidence" value="ECO:0007669"/>
    <property type="project" value="InterPro"/>
</dbReference>
<dbReference type="AlphaFoldDB" id="A0A8X6QEV7"/>
<name>A0A8X6QEV7_NEPPI</name>
<dbReference type="PANTHER" id="PTHR14326:SF44">
    <property type="entry name" value="TARGETING PROTEIN FOR XKLP2"/>
    <property type="match status" value="1"/>
</dbReference>